<evidence type="ECO:0000313" key="1">
    <source>
        <dbReference type="EMBL" id="RDX50505.1"/>
    </source>
</evidence>
<gene>
    <name evidence="1" type="ORF">OH76DRAFT_453764</name>
</gene>
<dbReference type="Proteomes" id="UP000256964">
    <property type="component" value="Unassembled WGS sequence"/>
</dbReference>
<protein>
    <submittedName>
        <fullName evidence="1">Uncharacterized protein</fullName>
    </submittedName>
</protein>
<evidence type="ECO:0000313" key="2">
    <source>
        <dbReference type="Proteomes" id="UP000256964"/>
    </source>
</evidence>
<dbReference type="AlphaFoldDB" id="A0A371DD78"/>
<reference evidence="1 2" key="1">
    <citation type="journal article" date="2018" name="Biotechnol. Biofuels">
        <title>Integrative visual omics of the white-rot fungus Polyporus brumalis exposes the biotechnological potential of its oxidative enzymes for delignifying raw plant biomass.</title>
        <authorList>
            <person name="Miyauchi S."/>
            <person name="Rancon A."/>
            <person name="Drula E."/>
            <person name="Hage H."/>
            <person name="Chaduli D."/>
            <person name="Favel A."/>
            <person name="Grisel S."/>
            <person name="Henrissat B."/>
            <person name="Herpoel-Gimbert I."/>
            <person name="Ruiz-Duenas F.J."/>
            <person name="Chevret D."/>
            <person name="Hainaut M."/>
            <person name="Lin J."/>
            <person name="Wang M."/>
            <person name="Pangilinan J."/>
            <person name="Lipzen A."/>
            <person name="Lesage-Meessen L."/>
            <person name="Navarro D."/>
            <person name="Riley R."/>
            <person name="Grigoriev I.V."/>
            <person name="Zhou S."/>
            <person name="Raouche S."/>
            <person name="Rosso M.N."/>
        </authorList>
    </citation>
    <scope>NUCLEOTIDE SEQUENCE [LARGE SCALE GENOMIC DNA]</scope>
    <source>
        <strain evidence="1 2">BRFM 1820</strain>
    </source>
</reference>
<accession>A0A371DD78</accession>
<dbReference type="OrthoDB" id="5945905at2759"/>
<organism evidence="1 2">
    <name type="scientific">Lentinus brumalis</name>
    <dbReference type="NCBI Taxonomy" id="2498619"/>
    <lineage>
        <taxon>Eukaryota</taxon>
        <taxon>Fungi</taxon>
        <taxon>Dikarya</taxon>
        <taxon>Basidiomycota</taxon>
        <taxon>Agaricomycotina</taxon>
        <taxon>Agaricomycetes</taxon>
        <taxon>Polyporales</taxon>
        <taxon>Polyporaceae</taxon>
        <taxon>Lentinus</taxon>
    </lineage>
</organism>
<name>A0A371DD78_9APHY</name>
<keyword evidence="2" id="KW-1185">Reference proteome</keyword>
<sequence>MPDHAQRPTRTSTDSALTVNMVSVRRLLVSVLPILTAPARAIQLIPSFLAAEDDYLASSNSSFLHNVAVAAEVLEREGCIRTSLEVRPEQGGQRITRVWLESLSQRECLWRFRYVLCYE</sequence>
<dbReference type="EMBL" id="KZ857399">
    <property type="protein sequence ID" value="RDX50505.1"/>
    <property type="molecule type" value="Genomic_DNA"/>
</dbReference>
<proteinExistence type="predicted"/>